<evidence type="ECO:0000256" key="1">
    <source>
        <dbReference type="SAM" id="MobiDB-lite"/>
    </source>
</evidence>
<feature type="region of interest" description="Disordered" evidence="1">
    <location>
        <begin position="324"/>
        <end position="343"/>
    </location>
</feature>
<evidence type="ECO:0000313" key="4">
    <source>
        <dbReference type="Proteomes" id="UP001201873"/>
    </source>
</evidence>
<evidence type="ECO:0000313" key="3">
    <source>
        <dbReference type="EMBL" id="MCK9878562.1"/>
    </source>
</evidence>
<dbReference type="InterPro" id="IPR035897">
    <property type="entry name" value="Toll_tir_struct_dom_sf"/>
</dbReference>
<dbReference type="InterPro" id="IPR000157">
    <property type="entry name" value="TIR_dom"/>
</dbReference>
<organism evidence="3 4">
    <name type="scientific">Frankia umida</name>
    <dbReference type="NCBI Taxonomy" id="573489"/>
    <lineage>
        <taxon>Bacteria</taxon>
        <taxon>Bacillati</taxon>
        <taxon>Actinomycetota</taxon>
        <taxon>Actinomycetes</taxon>
        <taxon>Frankiales</taxon>
        <taxon>Frankiaceae</taxon>
        <taxon>Frankia</taxon>
    </lineage>
</organism>
<gene>
    <name evidence="3" type="ORF">MXD59_22830</name>
</gene>
<dbReference type="EMBL" id="JALKFT010000037">
    <property type="protein sequence ID" value="MCK9878562.1"/>
    <property type="molecule type" value="Genomic_DNA"/>
</dbReference>
<dbReference type="InterPro" id="IPR045430">
    <property type="entry name" value="EAD1"/>
</dbReference>
<accession>A0ABT0K4Z6</accession>
<proteinExistence type="predicted"/>
<evidence type="ECO:0000259" key="2">
    <source>
        <dbReference type="PROSITE" id="PS50104"/>
    </source>
</evidence>
<sequence length="498" mass="53327">MAGSNLGGMMTQRLTDEEVLELARAFYRQNEILSLLERAGLDRSQQPGWSGQSAQEYWRAINRLVESEQLPDGRLRILTEAQRDFRANRTFIRGIEQASAAALAPRGVLLAVDSVARRPEGTLVPVDWRLGLATIVEDAARRCGLAAGAIVHRQRDTDLIGLVADDATAPVLVGAFTAELAGALATYNGERLGAERVRLRLALHVADGTSIPVSSADADAVFDGPAAALTHRLVDTPGLSQLLRAQPTADLVVIVSSSLYETTVRATTGTTGVAGAAGAAGRTGVRGLDPAAFREVAIELPRDLQVSPAMHSAWVTVPRPEVGARAGRPVDSSATDAPRPAADAENRPWDYLISVADKDTDWGAWIAWELEQRGLLVHLQAWDVVPGNNPVIQMDQAIQHAEKTLVVLSENYLRAPEVQAQWTAAWSADATGMKRRLVPVRVAECRPGGMLRGITCIDLVGLDDSAARAAFHRGIDAVITGRGRPDSAPPFPGPRPRS</sequence>
<comment type="caution">
    <text evidence="3">The sequence shown here is derived from an EMBL/GenBank/DDBJ whole genome shotgun (WGS) entry which is preliminary data.</text>
</comment>
<reference evidence="3 4" key="1">
    <citation type="submission" date="2022-04" db="EMBL/GenBank/DDBJ databases">
        <title>Genome diversity in the genus Frankia.</title>
        <authorList>
            <person name="Carlos-Shanley C."/>
            <person name="Hahn D."/>
        </authorList>
    </citation>
    <scope>NUCLEOTIDE SEQUENCE [LARGE SCALE GENOMIC DNA]</scope>
    <source>
        <strain evidence="3 4">Ag45/Mut15</strain>
    </source>
</reference>
<keyword evidence="3" id="KW-0675">Receptor</keyword>
<dbReference type="RefSeq" id="WP_248826657.1">
    <property type="nucleotide sequence ID" value="NZ_JALKFT010000037.1"/>
</dbReference>
<dbReference type="Pfam" id="PF19955">
    <property type="entry name" value="EAD1"/>
    <property type="match status" value="1"/>
</dbReference>
<keyword evidence="4" id="KW-1185">Reference proteome</keyword>
<dbReference type="PROSITE" id="PS50104">
    <property type="entry name" value="TIR"/>
    <property type="match status" value="1"/>
</dbReference>
<dbReference type="Pfam" id="PF13676">
    <property type="entry name" value="TIR_2"/>
    <property type="match status" value="1"/>
</dbReference>
<dbReference type="SUPFAM" id="SSF52200">
    <property type="entry name" value="Toll/Interleukin receptor TIR domain"/>
    <property type="match status" value="1"/>
</dbReference>
<feature type="domain" description="TIR" evidence="2">
    <location>
        <begin position="347"/>
        <end position="479"/>
    </location>
</feature>
<protein>
    <submittedName>
        <fullName evidence="3">Toll/interleukin-1 receptor domain-containing protein</fullName>
    </submittedName>
</protein>
<dbReference type="Proteomes" id="UP001201873">
    <property type="component" value="Unassembled WGS sequence"/>
</dbReference>
<name>A0ABT0K4Z6_9ACTN</name>
<dbReference type="Gene3D" id="3.40.50.10140">
    <property type="entry name" value="Toll/interleukin-1 receptor homology (TIR) domain"/>
    <property type="match status" value="1"/>
</dbReference>